<accession>A0ABP2GIE5</accession>
<comment type="caution">
    <text evidence="1">The sequence shown here is derived from an EMBL/GenBank/DDBJ whole genome shotgun (WGS) entry which is preliminary data.</text>
</comment>
<keyword evidence="2" id="KW-1185">Reference proteome</keyword>
<organism evidence="1 2">
    <name type="scientific">Acinetobacter radioresistens SK82</name>
    <dbReference type="NCBI Taxonomy" id="596318"/>
    <lineage>
        <taxon>Bacteria</taxon>
        <taxon>Pseudomonadati</taxon>
        <taxon>Pseudomonadota</taxon>
        <taxon>Gammaproteobacteria</taxon>
        <taxon>Moraxellales</taxon>
        <taxon>Moraxellaceae</taxon>
        <taxon>Acinetobacter</taxon>
    </lineage>
</organism>
<dbReference type="Proteomes" id="UP000018419">
    <property type="component" value="Unassembled WGS sequence"/>
</dbReference>
<evidence type="ECO:0000313" key="2">
    <source>
        <dbReference type="Proteomes" id="UP000018419"/>
    </source>
</evidence>
<evidence type="ECO:0000313" key="1">
    <source>
        <dbReference type="EMBL" id="EET81327.1"/>
    </source>
</evidence>
<name>A0ABP2GIE5_ACIRA</name>
<protein>
    <recommendedName>
        <fullName evidence="3">DUF2007 domain-containing protein</fullName>
    </recommendedName>
</protein>
<dbReference type="EMBL" id="ACVR01000072">
    <property type="protein sequence ID" value="EET81327.1"/>
    <property type="molecule type" value="Genomic_DNA"/>
</dbReference>
<reference evidence="1 2" key="1">
    <citation type="submission" date="2009-07" db="EMBL/GenBank/DDBJ databases">
        <authorList>
            <person name="Madupu R."/>
            <person name="Durkin A.S."/>
            <person name="Torralba M."/>
            <person name="Methe B."/>
            <person name="Sutton G.G."/>
            <person name="Strausberg R.L."/>
            <person name="Nelson K.E."/>
        </authorList>
    </citation>
    <scope>NUCLEOTIDE SEQUENCE [LARGE SCALE GENOMIC DNA]</scope>
    <source>
        <strain evidence="1 2">SK82</strain>
    </source>
</reference>
<dbReference type="RefSeq" id="WP_005016349.1">
    <property type="nucleotide sequence ID" value="NZ_ACVR01000072.1"/>
</dbReference>
<proteinExistence type="predicted"/>
<evidence type="ECO:0008006" key="3">
    <source>
        <dbReference type="Google" id="ProtNLM"/>
    </source>
</evidence>
<sequence>MLRFTDLHLTKHVVNLYNVNNVVINAVSDGSTRFSFHFSGHHALMVQVDKETAKRIEAILTDAEPCTGEKL</sequence>
<gene>
    <name evidence="1" type="ORF">ACIRA0001_0108</name>
</gene>